<sequence length="48" mass="5176">MRSLLPNQHLIDLVLTKMSSNLPPCCQTELKSTLATVKSSSSVPESSC</sequence>
<organism evidence="1">
    <name type="scientific">Arundo donax</name>
    <name type="common">Giant reed</name>
    <name type="synonym">Donax arundinaceus</name>
    <dbReference type="NCBI Taxonomy" id="35708"/>
    <lineage>
        <taxon>Eukaryota</taxon>
        <taxon>Viridiplantae</taxon>
        <taxon>Streptophyta</taxon>
        <taxon>Embryophyta</taxon>
        <taxon>Tracheophyta</taxon>
        <taxon>Spermatophyta</taxon>
        <taxon>Magnoliopsida</taxon>
        <taxon>Liliopsida</taxon>
        <taxon>Poales</taxon>
        <taxon>Poaceae</taxon>
        <taxon>PACMAD clade</taxon>
        <taxon>Arundinoideae</taxon>
        <taxon>Arundineae</taxon>
        <taxon>Arundo</taxon>
    </lineage>
</organism>
<accession>A0A0A8YID6</accession>
<dbReference type="EMBL" id="GBRH01271656">
    <property type="protein sequence ID" value="JAD26239.1"/>
    <property type="molecule type" value="Transcribed_RNA"/>
</dbReference>
<evidence type="ECO:0000313" key="1">
    <source>
        <dbReference type="EMBL" id="JAD26239.1"/>
    </source>
</evidence>
<proteinExistence type="predicted"/>
<reference evidence="1" key="1">
    <citation type="submission" date="2014-09" db="EMBL/GenBank/DDBJ databases">
        <authorList>
            <person name="Magalhaes I.L.F."/>
            <person name="Oliveira U."/>
            <person name="Santos F.R."/>
            <person name="Vidigal T.H.D.A."/>
            <person name="Brescovit A.D."/>
            <person name="Santos A.J."/>
        </authorList>
    </citation>
    <scope>NUCLEOTIDE SEQUENCE</scope>
    <source>
        <tissue evidence="1">Shoot tissue taken approximately 20 cm above the soil surface</tissue>
    </source>
</reference>
<dbReference type="AlphaFoldDB" id="A0A0A8YID6"/>
<reference evidence="1" key="2">
    <citation type="journal article" date="2015" name="Data Brief">
        <title>Shoot transcriptome of the giant reed, Arundo donax.</title>
        <authorList>
            <person name="Barrero R.A."/>
            <person name="Guerrero F.D."/>
            <person name="Moolhuijzen P."/>
            <person name="Goolsby J.A."/>
            <person name="Tidwell J."/>
            <person name="Bellgard S.E."/>
            <person name="Bellgard M.I."/>
        </authorList>
    </citation>
    <scope>NUCLEOTIDE SEQUENCE</scope>
    <source>
        <tissue evidence="1">Shoot tissue taken approximately 20 cm above the soil surface</tissue>
    </source>
</reference>
<name>A0A0A8YID6_ARUDO</name>
<protein>
    <submittedName>
        <fullName evidence="1">Uncharacterized protein</fullName>
    </submittedName>
</protein>